<dbReference type="Proteomes" id="UP001279734">
    <property type="component" value="Unassembled WGS sequence"/>
</dbReference>
<comment type="caution">
    <text evidence="2">The sequence shown here is derived from an EMBL/GenBank/DDBJ whole genome shotgun (WGS) entry which is preliminary data.</text>
</comment>
<gene>
    <name evidence="2" type="ORF">Nepgr_029803</name>
</gene>
<evidence type="ECO:0000313" key="3">
    <source>
        <dbReference type="Proteomes" id="UP001279734"/>
    </source>
</evidence>
<feature type="compositionally biased region" description="Basic residues" evidence="1">
    <location>
        <begin position="17"/>
        <end position="29"/>
    </location>
</feature>
<accession>A0AAD3Y576</accession>
<organism evidence="2 3">
    <name type="scientific">Nepenthes gracilis</name>
    <name type="common">Slender pitcher plant</name>
    <dbReference type="NCBI Taxonomy" id="150966"/>
    <lineage>
        <taxon>Eukaryota</taxon>
        <taxon>Viridiplantae</taxon>
        <taxon>Streptophyta</taxon>
        <taxon>Embryophyta</taxon>
        <taxon>Tracheophyta</taxon>
        <taxon>Spermatophyta</taxon>
        <taxon>Magnoliopsida</taxon>
        <taxon>eudicotyledons</taxon>
        <taxon>Gunneridae</taxon>
        <taxon>Pentapetalae</taxon>
        <taxon>Caryophyllales</taxon>
        <taxon>Nepenthaceae</taxon>
        <taxon>Nepenthes</taxon>
    </lineage>
</organism>
<evidence type="ECO:0000313" key="2">
    <source>
        <dbReference type="EMBL" id="GMH27960.1"/>
    </source>
</evidence>
<evidence type="ECO:0000256" key="1">
    <source>
        <dbReference type="SAM" id="MobiDB-lite"/>
    </source>
</evidence>
<dbReference type="EMBL" id="BSYO01000033">
    <property type="protein sequence ID" value="GMH27960.1"/>
    <property type="molecule type" value="Genomic_DNA"/>
</dbReference>
<keyword evidence="3" id="KW-1185">Reference proteome</keyword>
<protein>
    <submittedName>
        <fullName evidence="2">Uncharacterized protein</fullName>
    </submittedName>
</protein>
<feature type="region of interest" description="Disordered" evidence="1">
    <location>
        <begin position="17"/>
        <end position="39"/>
    </location>
</feature>
<dbReference type="AlphaFoldDB" id="A0AAD3Y576"/>
<reference evidence="2" key="1">
    <citation type="submission" date="2023-05" db="EMBL/GenBank/DDBJ databases">
        <title>Nepenthes gracilis genome sequencing.</title>
        <authorList>
            <person name="Fukushima K."/>
        </authorList>
    </citation>
    <scope>NUCLEOTIDE SEQUENCE</scope>
    <source>
        <strain evidence="2">SING2019-196</strain>
    </source>
</reference>
<proteinExistence type="predicted"/>
<sequence length="181" mass="19831">MTRLRPESGRLHLHRHGRHLERSHLRRPNRVGTVDAGTPLRTISRSGRGLLYTARDKSGGVLAGSPLISESGAPDRDTLLRAHPSLESGGSFPRGNAWWTTLQGLADTHVAIHASSADISFSQRTRKGHKSKTPIALLGALCALSLRRLKLLYVPCHFAPKLALVDWASLLMDALFRARLS</sequence>
<name>A0AAD3Y576_NEPGR</name>